<keyword evidence="2" id="KW-0963">Cytoplasm</keyword>
<reference evidence="5 6" key="1">
    <citation type="journal article" date="2018" name="Nat. Ecol. Evol.">
        <title>Pezizomycetes genomes reveal the molecular basis of ectomycorrhizal truffle lifestyle.</title>
        <authorList>
            <person name="Murat C."/>
            <person name="Payen T."/>
            <person name="Noel B."/>
            <person name="Kuo A."/>
            <person name="Morin E."/>
            <person name="Chen J."/>
            <person name="Kohler A."/>
            <person name="Krizsan K."/>
            <person name="Balestrini R."/>
            <person name="Da Silva C."/>
            <person name="Montanini B."/>
            <person name="Hainaut M."/>
            <person name="Levati E."/>
            <person name="Barry K.W."/>
            <person name="Belfiori B."/>
            <person name="Cichocki N."/>
            <person name="Clum A."/>
            <person name="Dockter R.B."/>
            <person name="Fauchery L."/>
            <person name="Guy J."/>
            <person name="Iotti M."/>
            <person name="Le Tacon F."/>
            <person name="Lindquist E.A."/>
            <person name="Lipzen A."/>
            <person name="Malagnac F."/>
            <person name="Mello A."/>
            <person name="Molinier V."/>
            <person name="Miyauchi S."/>
            <person name="Poulain J."/>
            <person name="Riccioni C."/>
            <person name="Rubini A."/>
            <person name="Sitrit Y."/>
            <person name="Splivallo R."/>
            <person name="Traeger S."/>
            <person name="Wang M."/>
            <person name="Zifcakova L."/>
            <person name="Wipf D."/>
            <person name="Zambonelli A."/>
            <person name="Paolocci F."/>
            <person name="Nowrousian M."/>
            <person name="Ottonello S."/>
            <person name="Baldrian P."/>
            <person name="Spatafora J.W."/>
            <person name="Henrissat B."/>
            <person name="Nagy L.G."/>
            <person name="Aury J.M."/>
            <person name="Wincker P."/>
            <person name="Grigoriev I.V."/>
            <person name="Bonfante P."/>
            <person name="Martin F.M."/>
        </authorList>
    </citation>
    <scope>NUCLEOTIDE SEQUENCE [LARGE SCALE GENOMIC DNA]</scope>
    <source>
        <strain evidence="5 6">RN42</strain>
    </source>
</reference>
<name>A0A3N4IDH5_ASCIM</name>
<evidence type="ECO:0000259" key="4">
    <source>
        <dbReference type="PROSITE" id="PS50249"/>
    </source>
</evidence>
<dbReference type="Pfam" id="PF13012">
    <property type="entry name" value="MitMem_reg"/>
    <property type="match status" value="1"/>
</dbReference>
<keyword evidence="2" id="KW-0539">Nucleus</keyword>
<feature type="compositionally biased region" description="Basic and acidic residues" evidence="3">
    <location>
        <begin position="167"/>
        <end position="185"/>
    </location>
</feature>
<accession>A0A3N4IDH5</accession>
<dbReference type="InterPro" id="IPR037518">
    <property type="entry name" value="MPN"/>
</dbReference>
<evidence type="ECO:0000313" key="5">
    <source>
        <dbReference type="EMBL" id="RPA82291.1"/>
    </source>
</evidence>
<feature type="domain" description="MPN" evidence="4">
    <location>
        <begin position="18"/>
        <end position="157"/>
    </location>
</feature>
<dbReference type="Proteomes" id="UP000275078">
    <property type="component" value="Unassembled WGS sequence"/>
</dbReference>
<dbReference type="EMBL" id="ML119672">
    <property type="protein sequence ID" value="RPA82291.1"/>
    <property type="molecule type" value="Genomic_DNA"/>
</dbReference>
<evidence type="ECO:0000256" key="2">
    <source>
        <dbReference type="RuleBase" id="RU367006"/>
    </source>
</evidence>
<dbReference type="InterPro" id="IPR033859">
    <property type="entry name" value="MPN_CSN6"/>
</dbReference>
<organism evidence="5 6">
    <name type="scientific">Ascobolus immersus RN42</name>
    <dbReference type="NCBI Taxonomy" id="1160509"/>
    <lineage>
        <taxon>Eukaryota</taxon>
        <taxon>Fungi</taxon>
        <taxon>Dikarya</taxon>
        <taxon>Ascomycota</taxon>
        <taxon>Pezizomycotina</taxon>
        <taxon>Pezizomycetes</taxon>
        <taxon>Pezizales</taxon>
        <taxon>Ascobolaceae</taxon>
        <taxon>Ascobolus</taxon>
    </lineage>
</organism>
<dbReference type="InterPro" id="IPR000555">
    <property type="entry name" value="JAMM/MPN+_dom"/>
</dbReference>
<dbReference type="PANTHER" id="PTHR10540">
    <property type="entry name" value="EUKARYOTIC TRANSLATION INITIATION FACTOR 3 SUBUNIT F-RELATED"/>
    <property type="match status" value="1"/>
</dbReference>
<dbReference type="PROSITE" id="PS50249">
    <property type="entry name" value="MPN"/>
    <property type="match status" value="1"/>
</dbReference>
<keyword evidence="2" id="KW-0736">Signalosome</keyword>
<dbReference type="CDD" id="cd08063">
    <property type="entry name" value="MPN_CSN6"/>
    <property type="match status" value="1"/>
</dbReference>
<proteinExistence type="inferred from homology"/>
<dbReference type="AlphaFoldDB" id="A0A3N4IDH5"/>
<comment type="function">
    <text evidence="2">Component of the COP9 signalosome complex (CSN), a complex involved in various cellular and developmental processes.</text>
</comment>
<evidence type="ECO:0000256" key="3">
    <source>
        <dbReference type="SAM" id="MobiDB-lite"/>
    </source>
</evidence>
<dbReference type="GO" id="GO:0000338">
    <property type="term" value="P:protein deneddylation"/>
    <property type="evidence" value="ECO:0007669"/>
    <property type="project" value="InterPro"/>
</dbReference>
<comment type="similarity">
    <text evidence="1 2">Belongs to the peptidase M67A family. CSN6 subfamily.</text>
</comment>
<dbReference type="Gene3D" id="3.40.140.10">
    <property type="entry name" value="Cytidine Deaminase, domain 2"/>
    <property type="match status" value="1"/>
</dbReference>
<dbReference type="GO" id="GO:0008237">
    <property type="term" value="F:metallopeptidase activity"/>
    <property type="evidence" value="ECO:0007669"/>
    <property type="project" value="InterPro"/>
</dbReference>
<dbReference type="OrthoDB" id="1378at2759"/>
<comment type="subcellular location">
    <subcellularLocation>
        <location evidence="2">Cytoplasm</location>
    </subcellularLocation>
    <subcellularLocation>
        <location evidence="2">Nucleus</location>
    </subcellularLocation>
</comment>
<feature type="region of interest" description="Disordered" evidence="3">
    <location>
        <begin position="161"/>
        <end position="185"/>
    </location>
</feature>
<sequence>MSKPSLISTNPSTSGIEISLHPLVLLTVSDYLTRHEVRQLHGPVVGALLGTQQGRKVDIESAFEIKCEQTDSGITVDAEWLGRRLGLFKETHPSSDLLGWFTISYTPTFEPTPSDLHIHTQLIPFNESPLLLLLNPTAAAAVGGKLPIAIFEHTYEAPSAVEGAAEDAEKMQVDDDAEDKKEDTSKESGLLKFVGPLKYTLETGEAEMIGVDLIAKGVGSAVVEDKDKKDEEVKGKGKEKEKDDKKDKSDHFKSAGGSEELVAALQSKANAIKMLNARIQLLRAYLTQIKSGNSEIPPSHPILRSLKSLTFSRLNLVLPPALDGNTALSSLNIESIQEENEVRLVALMGALLKSVKELQGVGKKFAVLENGRNQYEQGGMYGGGIGASMVGMGGMGGMGGFGGRGYGGDSRRFRRNED</sequence>
<evidence type="ECO:0000256" key="1">
    <source>
        <dbReference type="ARBA" id="ARBA00010893"/>
    </source>
</evidence>
<dbReference type="STRING" id="1160509.A0A3N4IDH5"/>
<dbReference type="PANTHER" id="PTHR10540:SF8">
    <property type="entry name" value="COP9 SIGNALOSOME COMPLEX SUBUNIT 6"/>
    <property type="match status" value="1"/>
</dbReference>
<evidence type="ECO:0000313" key="6">
    <source>
        <dbReference type="Proteomes" id="UP000275078"/>
    </source>
</evidence>
<dbReference type="Pfam" id="PF01398">
    <property type="entry name" value="JAB"/>
    <property type="match status" value="1"/>
</dbReference>
<protein>
    <recommendedName>
        <fullName evidence="2">COP9 signalosome complex subunit 6</fullName>
    </recommendedName>
</protein>
<keyword evidence="6" id="KW-1185">Reference proteome</keyword>
<dbReference type="InterPro" id="IPR024969">
    <property type="entry name" value="EIF3F/CSN6-like_C"/>
</dbReference>
<gene>
    <name evidence="5" type="ORF">BJ508DRAFT_414148</name>
</gene>
<dbReference type="GO" id="GO:0008180">
    <property type="term" value="C:COP9 signalosome"/>
    <property type="evidence" value="ECO:0007669"/>
    <property type="project" value="UniProtKB-UniRule"/>
</dbReference>
<dbReference type="SMART" id="SM00232">
    <property type="entry name" value="JAB_MPN"/>
    <property type="match status" value="1"/>
</dbReference>
<feature type="region of interest" description="Disordered" evidence="3">
    <location>
        <begin position="225"/>
        <end position="253"/>
    </location>
</feature>
<dbReference type="GO" id="GO:0005737">
    <property type="term" value="C:cytoplasm"/>
    <property type="evidence" value="ECO:0007669"/>
    <property type="project" value="UniProtKB-SubCell"/>
</dbReference>